<organism evidence="1 2">
    <name type="scientific">Nitrososphaera viennensis EN76</name>
    <dbReference type="NCBI Taxonomy" id="926571"/>
    <lineage>
        <taxon>Archaea</taxon>
        <taxon>Nitrososphaerota</taxon>
        <taxon>Nitrososphaeria</taxon>
        <taxon>Nitrososphaerales</taxon>
        <taxon>Nitrososphaeraceae</taxon>
        <taxon>Nitrososphaera</taxon>
    </lineage>
</organism>
<protein>
    <submittedName>
        <fullName evidence="1">Uncharacterized protein</fullName>
    </submittedName>
</protein>
<dbReference type="Proteomes" id="UP000027093">
    <property type="component" value="Chromosome"/>
</dbReference>
<dbReference type="EMBL" id="CP007536">
    <property type="protein sequence ID" value="AIC16182.1"/>
    <property type="molecule type" value="Genomic_DNA"/>
</dbReference>
<dbReference type="KEGG" id="nvn:NVIE_1975"/>
<reference evidence="1 2" key="1">
    <citation type="journal article" date="2014" name="Int. J. Syst. Evol. Microbiol.">
        <title>Nitrososphaera viennensis gen. nov., sp. nov., an aerobic and mesophilic, ammonia-oxidizing archaeon from soil and a member of the archaeal phylum Thaumarchaeota.</title>
        <authorList>
            <person name="Stieglmeier M."/>
            <person name="Klingl A."/>
            <person name="Alves R.J."/>
            <person name="Rittmann S.K."/>
            <person name="Melcher M."/>
            <person name="Leisch N."/>
            <person name="Schleper C."/>
        </authorList>
    </citation>
    <scope>NUCLEOTIDE SEQUENCE [LARGE SCALE GENOMIC DNA]</scope>
    <source>
        <strain evidence="1">EN76</strain>
    </source>
</reference>
<evidence type="ECO:0000313" key="1">
    <source>
        <dbReference type="EMBL" id="AIC16182.1"/>
    </source>
</evidence>
<keyword evidence="2" id="KW-1185">Reference proteome</keyword>
<sequence>MLLGKYWVYRPCPGMRARPRGGALHTPNVNSILLYSVGGLVERLGDRKFNNGAERDDDVTPLLLLPIK</sequence>
<name>A0A060HSN9_9ARCH</name>
<dbReference type="HOGENOM" id="CLU_2784252_0_0_2"/>
<evidence type="ECO:0000313" key="2">
    <source>
        <dbReference type="Proteomes" id="UP000027093"/>
    </source>
</evidence>
<gene>
    <name evidence="1" type="ORF">NVIE_1975</name>
</gene>
<dbReference type="AlphaFoldDB" id="A0A060HSN9"/>
<accession>A0A060HSN9</accession>
<proteinExistence type="predicted"/>